<dbReference type="Proteomes" id="UP000091857">
    <property type="component" value="Chromosome 7"/>
</dbReference>
<name>A0ACB7HEI4_MANES</name>
<evidence type="ECO:0000313" key="1">
    <source>
        <dbReference type="EMBL" id="KAG8650354.1"/>
    </source>
</evidence>
<sequence length="58" mass="6933">MSFRLNNRFSFFYLFISLTVTPPHQFIDYVLTFYQFGFVGFLKSHSVFSKNEKVRVAL</sequence>
<comment type="caution">
    <text evidence="1">The sequence shown here is derived from an EMBL/GenBank/DDBJ whole genome shotgun (WGS) entry which is preliminary data.</text>
</comment>
<protein>
    <submittedName>
        <fullName evidence="1">Uncharacterized protein</fullName>
    </submittedName>
</protein>
<accession>A0ACB7HEI4</accession>
<organism evidence="1 2">
    <name type="scientific">Manihot esculenta</name>
    <name type="common">Cassava</name>
    <name type="synonym">Jatropha manihot</name>
    <dbReference type="NCBI Taxonomy" id="3983"/>
    <lineage>
        <taxon>Eukaryota</taxon>
        <taxon>Viridiplantae</taxon>
        <taxon>Streptophyta</taxon>
        <taxon>Embryophyta</taxon>
        <taxon>Tracheophyta</taxon>
        <taxon>Spermatophyta</taxon>
        <taxon>Magnoliopsida</taxon>
        <taxon>eudicotyledons</taxon>
        <taxon>Gunneridae</taxon>
        <taxon>Pentapetalae</taxon>
        <taxon>rosids</taxon>
        <taxon>fabids</taxon>
        <taxon>Malpighiales</taxon>
        <taxon>Euphorbiaceae</taxon>
        <taxon>Crotonoideae</taxon>
        <taxon>Manihoteae</taxon>
        <taxon>Manihot</taxon>
    </lineage>
</organism>
<keyword evidence="2" id="KW-1185">Reference proteome</keyword>
<dbReference type="EMBL" id="CM004393">
    <property type="protein sequence ID" value="KAG8650354.1"/>
    <property type="molecule type" value="Genomic_DNA"/>
</dbReference>
<gene>
    <name evidence="1" type="ORF">MANES_07G030550v8</name>
</gene>
<reference evidence="2" key="1">
    <citation type="journal article" date="2016" name="Nat. Biotechnol.">
        <title>Sequencing wild and cultivated cassava and related species reveals extensive interspecific hybridization and genetic diversity.</title>
        <authorList>
            <person name="Bredeson J.V."/>
            <person name="Lyons J.B."/>
            <person name="Prochnik S.E."/>
            <person name="Wu G.A."/>
            <person name="Ha C.M."/>
            <person name="Edsinger-Gonzales E."/>
            <person name="Grimwood J."/>
            <person name="Schmutz J."/>
            <person name="Rabbi I.Y."/>
            <person name="Egesi C."/>
            <person name="Nauluvula P."/>
            <person name="Lebot V."/>
            <person name="Ndunguru J."/>
            <person name="Mkamilo G."/>
            <person name="Bart R.S."/>
            <person name="Setter T.L."/>
            <person name="Gleadow R.M."/>
            <person name="Kulakow P."/>
            <person name="Ferguson M.E."/>
            <person name="Rounsley S."/>
            <person name="Rokhsar D.S."/>
        </authorList>
    </citation>
    <scope>NUCLEOTIDE SEQUENCE [LARGE SCALE GENOMIC DNA]</scope>
    <source>
        <strain evidence="2">cv. AM560-2</strain>
    </source>
</reference>
<proteinExistence type="predicted"/>
<evidence type="ECO:0000313" key="2">
    <source>
        <dbReference type="Proteomes" id="UP000091857"/>
    </source>
</evidence>